<evidence type="ECO:0000256" key="1">
    <source>
        <dbReference type="ARBA" id="ARBA00004141"/>
    </source>
</evidence>
<dbReference type="GO" id="GO:0019344">
    <property type="term" value="P:cysteine biosynthetic process"/>
    <property type="evidence" value="ECO:0007669"/>
    <property type="project" value="UniProtKB-UniRule"/>
</dbReference>
<dbReference type="PANTHER" id="PTHR37468:SF1">
    <property type="entry name" value="SULFATE TRANSPORTER CYSZ"/>
    <property type="match status" value="1"/>
</dbReference>
<keyword evidence="4 11" id="KW-0997">Cell inner membrane</keyword>
<sequence length="243" mass="27504">MKTNLTSFSHGIGSFIAGFHLIRQPGLRRFVIIPLLINVVLFSVASWLLWHYLSTMVDSMLPSWLSWLAWLILPIFMTSILAIVYYCFTLVANIIAAPFYGQLSKGVEAHLKGQPYVEVDADTFLKEVFQMLGLELRKITYYLLRAVPLLILSVIPGINVISLPLWLLFSAWFLTFEYAGYSFENHKILFNDQKRMLNRSRVNTMTFGSISLLATTIPVINLFAPAVAVAGATKLFYERGELG</sequence>
<dbReference type="PATRIC" id="fig|1198232.3.peg.1110"/>
<organism evidence="12 13">
    <name type="scientific">Cycloclasticus zancles 78-ME</name>
    <dbReference type="NCBI Taxonomy" id="1198232"/>
    <lineage>
        <taxon>Bacteria</taxon>
        <taxon>Pseudomonadati</taxon>
        <taxon>Pseudomonadota</taxon>
        <taxon>Gammaproteobacteria</taxon>
        <taxon>Thiotrichales</taxon>
        <taxon>Piscirickettsiaceae</taxon>
        <taxon>Cycloclasticus</taxon>
    </lineage>
</organism>
<feature type="transmembrane region" description="Helical" evidence="11">
    <location>
        <begin position="204"/>
        <end position="237"/>
    </location>
</feature>
<keyword evidence="2 11" id="KW-0813">Transport</keyword>
<evidence type="ECO:0000313" key="12">
    <source>
        <dbReference type="EMBL" id="AGS39440.1"/>
    </source>
</evidence>
<reference evidence="13" key="2">
    <citation type="journal article" date="2016" name="Environ. Microbiol. Rep.">
        <title>Analysis of defence systems and a conjugative IncP-1 plasmid in the marine polyaromatic hydrocarbons-degrading bacterium Cycloclasticus sp. 78-ME.</title>
        <authorList>
            <person name="Yakimov M.M."/>
            <person name="Crisafi F."/>
            <person name="Messina E."/>
            <person name="Smedile F."/>
            <person name="Lopatina A."/>
            <person name="Denaro R."/>
            <person name="Pieper D.H."/>
            <person name="Golyshin P.N."/>
            <person name="Giuliano L."/>
        </authorList>
    </citation>
    <scope>NUCLEOTIDE SEQUENCE [LARGE SCALE GENOMIC DNA]</scope>
    <source>
        <strain evidence="13">78-ME</strain>
    </source>
</reference>
<evidence type="ECO:0000256" key="7">
    <source>
        <dbReference type="ARBA" id="ARBA00022989"/>
    </source>
</evidence>
<feature type="transmembrane region" description="Helical" evidence="11">
    <location>
        <begin position="139"/>
        <end position="158"/>
    </location>
</feature>
<dbReference type="NCBIfam" id="NF003433">
    <property type="entry name" value="PRK04949.1"/>
    <property type="match status" value="1"/>
</dbReference>
<evidence type="ECO:0000256" key="4">
    <source>
        <dbReference type="ARBA" id="ARBA00022519"/>
    </source>
</evidence>
<dbReference type="InterPro" id="IPR022985">
    <property type="entry name" value="Sulfate_CysZ"/>
</dbReference>
<dbReference type="Pfam" id="PF07264">
    <property type="entry name" value="EI24"/>
    <property type="match status" value="1"/>
</dbReference>
<evidence type="ECO:0000256" key="8">
    <source>
        <dbReference type="ARBA" id="ARBA00023032"/>
    </source>
</evidence>
<evidence type="ECO:0000256" key="6">
    <source>
        <dbReference type="ARBA" id="ARBA00022692"/>
    </source>
</evidence>
<evidence type="ECO:0000256" key="5">
    <source>
        <dbReference type="ARBA" id="ARBA00022605"/>
    </source>
</evidence>
<dbReference type="eggNOG" id="COG2981">
    <property type="taxonomic scope" value="Bacteria"/>
</dbReference>
<reference evidence="12 13" key="1">
    <citation type="submission" date="2013-05" db="EMBL/GenBank/DDBJ databases">
        <title>Between feast and famine: a lifestyle of most important marine PAH-degrading bacterium Cycloclasticus sp. 7ME.</title>
        <authorList>
            <person name="Yakimov M.M."/>
            <person name="Messina E."/>
            <person name="Genovese M."/>
            <person name="Denaro R."/>
            <person name="Crisafi F."/>
            <person name="Russo D."/>
            <person name="Cappello S."/>
            <person name="Santisi S."/>
            <person name="Smedile F."/>
            <person name="Golyshina O.V."/>
            <person name="Tran H."/>
            <person name="Pieper D.H."/>
            <person name="Golyshin P.N."/>
            <person name="Giuliano L."/>
        </authorList>
    </citation>
    <scope>NUCLEOTIDE SEQUENCE [LARGE SCALE GENOMIC DNA]</scope>
    <source>
        <strain evidence="12 13">78-ME</strain>
    </source>
</reference>
<evidence type="ECO:0000256" key="10">
    <source>
        <dbReference type="ARBA" id="ARBA00023192"/>
    </source>
</evidence>
<keyword evidence="6 11" id="KW-0812">Transmembrane</keyword>
<proteinExistence type="inferred from homology"/>
<keyword evidence="8 11" id="KW-0764">Sulfate transport</keyword>
<comment type="function">
    <text evidence="11">High affinity, high specificity proton-dependent sulfate transporter, which mediates sulfate uptake. Provides the sulfur source for the cysteine synthesis pathway.</text>
</comment>
<keyword evidence="13" id="KW-1185">Reference proteome</keyword>
<keyword evidence="10 11" id="KW-0198">Cysteine biosynthesis</keyword>
<dbReference type="PANTHER" id="PTHR37468">
    <property type="entry name" value="SULFATE TRANSPORTER CYSZ"/>
    <property type="match status" value="1"/>
</dbReference>
<evidence type="ECO:0000313" key="13">
    <source>
        <dbReference type="Proteomes" id="UP000015380"/>
    </source>
</evidence>
<evidence type="ECO:0000256" key="3">
    <source>
        <dbReference type="ARBA" id="ARBA00022475"/>
    </source>
</evidence>
<name>S5TW92_9GAMM</name>
<gene>
    <name evidence="11" type="primary">cysZ</name>
    <name evidence="12" type="ORF">CYCME_1109</name>
</gene>
<protein>
    <recommendedName>
        <fullName evidence="11">Sulfate transporter CysZ</fullName>
    </recommendedName>
</protein>
<comment type="similarity">
    <text evidence="11">Belongs to the CysZ family.</text>
</comment>
<dbReference type="KEGG" id="cza:CYCME_1109"/>
<dbReference type="RefSeq" id="WP_020932355.1">
    <property type="nucleotide sequence ID" value="NC_021917.1"/>
</dbReference>
<dbReference type="InterPro" id="IPR050480">
    <property type="entry name" value="CysZ-like"/>
</dbReference>
<feature type="transmembrane region" description="Helical" evidence="11">
    <location>
        <begin position="70"/>
        <end position="95"/>
    </location>
</feature>
<feature type="transmembrane region" description="Helical" evidence="11">
    <location>
        <begin position="164"/>
        <end position="183"/>
    </location>
</feature>
<evidence type="ECO:0000256" key="11">
    <source>
        <dbReference type="HAMAP-Rule" id="MF_00468"/>
    </source>
</evidence>
<comment type="subcellular location">
    <subcellularLocation>
        <location evidence="11">Cell inner membrane</location>
        <topology evidence="11">Multi-pass membrane protein</topology>
    </subcellularLocation>
    <subcellularLocation>
        <location evidence="1">Membrane</location>
        <topology evidence="1">Multi-pass membrane protein</topology>
    </subcellularLocation>
</comment>
<accession>S5TW92</accession>
<dbReference type="GO" id="GO:0000103">
    <property type="term" value="P:sulfate assimilation"/>
    <property type="evidence" value="ECO:0007669"/>
    <property type="project" value="InterPro"/>
</dbReference>
<keyword evidence="9 11" id="KW-0472">Membrane</keyword>
<evidence type="ECO:0000256" key="9">
    <source>
        <dbReference type="ARBA" id="ARBA00023136"/>
    </source>
</evidence>
<feature type="transmembrane region" description="Helical" evidence="11">
    <location>
        <begin position="30"/>
        <end position="50"/>
    </location>
</feature>
<dbReference type="HOGENOM" id="CLU_070331_1_0_6"/>
<keyword evidence="7 11" id="KW-1133">Transmembrane helix</keyword>
<dbReference type="GO" id="GO:0009675">
    <property type="term" value="F:high-affinity sulfate:proton symporter activity"/>
    <property type="evidence" value="ECO:0007669"/>
    <property type="project" value="TreeGrafter"/>
</dbReference>
<dbReference type="Proteomes" id="UP000015380">
    <property type="component" value="Chromosome"/>
</dbReference>
<keyword evidence="3 11" id="KW-1003">Cell membrane</keyword>
<dbReference type="InterPro" id="IPR059112">
    <property type="entry name" value="CysZ/EI24"/>
</dbReference>
<dbReference type="GO" id="GO:0005886">
    <property type="term" value="C:plasma membrane"/>
    <property type="evidence" value="ECO:0007669"/>
    <property type="project" value="UniProtKB-SubCell"/>
</dbReference>
<evidence type="ECO:0000256" key="2">
    <source>
        <dbReference type="ARBA" id="ARBA00022448"/>
    </source>
</evidence>
<dbReference type="AlphaFoldDB" id="S5TW92"/>
<dbReference type="HAMAP" id="MF_00468">
    <property type="entry name" value="CysZ"/>
    <property type="match status" value="1"/>
</dbReference>
<keyword evidence="5 11" id="KW-0028">Amino-acid biosynthesis</keyword>
<dbReference type="EMBL" id="CP005996">
    <property type="protein sequence ID" value="AGS39440.1"/>
    <property type="molecule type" value="Genomic_DNA"/>
</dbReference>